<comment type="subcellular location">
    <subcellularLocation>
        <location evidence="2">Membrane</location>
    </subcellularLocation>
</comment>
<dbReference type="Pfam" id="PF00672">
    <property type="entry name" value="HAMP"/>
    <property type="match status" value="1"/>
</dbReference>
<evidence type="ECO:0000256" key="11">
    <source>
        <dbReference type="SAM" id="Phobius"/>
    </source>
</evidence>
<dbReference type="PANTHER" id="PTHR45436">
    <property type="entry name" value="SENSOR HISTIDINE KINASE YKOH"/>
    <property type="match status" value="1"/>
</dbReference>
<feature type="domain" description="HAMP" evidence="13">
    <location>
        <begin position="173"/>
        <end position="225"/>
    </location>
</feature>
<dbReference type="CDD" id="cd06225">
    <property type="entry name" value="HAMP"/>
    <property type="match status" value="1"/>
</dbReference>
<keyword evidence="10 11" id="KW-0472">Membrane</keyword>
<sequence>MLAIVALEVPLGINVVDRIRSDANAQALSQAQSTAAAANDSIEPPQLANLDELVKTNAATSKGRVMIFSAEGLTLADSSGPGRSGADYSTRPEVKAAISGDVVQIERHSSTVDRDMLATAVPVVHFGKTVGAVRITQGTAVITDSVNRAVVGLIAIGLLVLLLGSGAGWIIANQLSRPMRRLEKTAERVYLGDLNARAAIEGPREQRALAVALNNMLDRLIGMFNSQREFVADASHQLRTPLQSLRIQMDEIAYANKSPEVESEVAKANAAITRINSTIDQLLFLSRLRDRKVVATRVDLPQYAEAVVARWLPNAAAEGIDITVKGAPPWGRRYGMCSQEDLDRVIDALVENSVAYSNGKGPIEIGAVAGGIEITDRGPGLEVGEEERVFDRFARGSAGRDRPEGTGLGLAIAKEIMEIWNGSVELTNRTDGITGARALVLVSGGVRDDEDHDLRDDGELGDNVS</sequence>
<dbReference type="SUPFAM" id="SSF158472">
    <property type="entry name" value="HAMP domain-like"/>
    <property type="match status" value="1"/>
</dbReference>
<keyword evidence="4" id="KW-0597">Phosphoprotein</keyword>
<dbReference type="GO" id="GO:0016020">
    <property type="term" value="C:membrane"/>
    <property type="evidence" value="ECO:0007669"/>
    <property type="project" value="UniProtKB-SubCell"/>
</dbReference>
<name>A0A6J7EIT7_9ZZZZ</name>
<evidence type="ECO:0000256" key="9">
    <source>
        <dbReference type="ARBA" id="ARBA00023012"/>
    </source>
</evidence>
<evidence type="ECO:0000256" key="7">
    <source>
        <dbReference type="ARBA" id="ARBA00022777"/>
    </source>
</evidence>
<dbReference type="Gene3D" id="1.10.287.130">
    <property type="match status" value="1"/>
</dbReference>
<dbReference type="CDD" id="cd00082">
    <property type="entry name" value="HisKA"/>
    <property type="match status" value="1"/>
</dbReference>
<dbReference type="PRINTS" id="PR00344">
    <property type="entry name" value="BCTRLSENSOR"/>
</dbReference>
<evidence type="ECO:0000256" key="6">
    <source>
        <dbReference type="ARBA" id="ARBA00022692"/>
    </source>
</evidence>
<organism evidence="14">
    <name type="scientific">freshwater metagenome</name>
    <dbReference type="NCBI Taxonomy" id="449393"/>
    <lineage>
        <taxon>unclassified sequences</taxon>
        <taxon>metagenomes</taxon>
        <taxon>ecological metagenomes</taxon>
    </lineage>
</organism>
<evidence type="ECO:0000259" key="12">
    <source>
        <dbReference type="PROSITE" id="PS50109"/>
    </source>
</evidence>
<dbReference type="Gene3D" id="6.10.340.10">
    <property type="match status" value="1"/>
</dbReference>
<comment type="catalytic activity">
    <reaction evidence="1">
        <text>ATP + protein L-histidine = ADP + protein N-phospho-L-histidine.</text>
        <dbReference type="EC" id="2.7.13.3"/>
    </reaction>
</comment>
<accession>A0A6J7EIT7</accession>
<evidence type="ECO:0000256" key="4">
    <source>
        <dbReference type="ARBA" id="ARBA00022553"/>
    </source>
</evidence>
<dbReference type="EMBL" id="CAFBLU010000054">
    <property type="protein sequence ID" value="CAB4882936.1"/>
    <property type="molecule type" value="Genomic_DNA"/>
</dbReference>
<evidence type="ECO:0000256" key="10">
    <source>
        <dbReference type="ARBA" id="ARBA00023136"/>
    </source>
</evidence>
<dbReference type="Gene3D" id="3.30.450.20">
    <property type="entry name" value="PAS domain"/>
    <property type="match status" value="1"/>
</dbReference>
<dbReference type="InterPro" id="IPR003660">
    <property type="entry name" value="HAMP_dom"/>
</dbReference>
<dbReference type="InterPro" id="IPR036097">
    <property type="entry name" value="HisK_dim/P_sf"/>
</dbReference>
<dbReference type="PROSITE" id="PS50109">
    <property type="entry name" value="HIS_KIN"/>
    <property type="match status" value="1"/>
</dbReference>
<dbReference type="SUPFAM" id="SSF47384">
    <property type="entry name" value="Homodimeric domain of signal transducing histidine kinase"/>
    <property type="match status" value="1"/>
</dbReference>
<dbReference type="InterPro" id="IPR004358">
    <property type="entry name" value="Sig_transdc_His_kin-like_C"/>
</dbReference>
<dbReference type="InterPro" id="IPR036890">
    <property type="entry name" value="HATPase_C_sf"/>
</dbReference>
<dbReference type="Pfam" id="PF02518">
    <property type="entry name" value="HATPase_c"/>
    <property type="match status" value="1"/>
</dbReference>
<evidence type="ECO:0000256" key="8">
    <source>
        <dbReference type="ARBA" id="ARBA00022989"/>
    </source>
</evidence>
<evidence type="ECO:0000259" key="13">
    <source>
        <dbReference type="PROSITE" id="PS50885"/>
    </source>
</evidence>
<dbReference type="InterPro" id="IPR050428">
    <property type="entry name" value="TCS_sensor_his_kinase"/>
</dbReference>
<keyword evidence="5" id="KW-0808">Transferase</keyword>
<dbReference type="InterPro" id="IPR003594">
    <property type="entry name" value="HATPase_dom"/>
</dbReference>
<dbReference type="SMART" id="SM00388">
    <property type="entry name" value="HisKA"/>
    <property type="match status" value="1"/>
</dbReference>
<evidence type="ECO:0000313" key="14">
    <source>
        <dbReference type="EMBL" id="CAB4882936.1"/>
    </source>
</evidence>
<evidence type="ECO:0000256" key="1">
    <source>
        <dbReference type="ARBA" id="ARBA00000085"/>
    </source>
</evidence>
<dbReference type="SMART" id="SM00304">
    <property type="entry name" value="HAMP"/>
    <property type="match status" value="1"/>
</dbReference>
<dbReference type="InterPro" id="IPR005467">
    <property type="entry name" value="His_kinase_dom"/>
</dbReference>
<keyword evidence="8 11" id="KW-1133">Transmembrane helix</keyword>
<gene>
    <name evidence="14" type="ORF">UFOPK3444_01616</name>
</gene>
<evidence type="ECO:0000256" key="5">
    <source>
        <dbReference type="ARBA" id="ARBA00022679"/>
    </source>
</evidence>
<evidence type="ECO:0000256" key="2">
    <source>
        <dbReference type="ARBA" id="ARBA00004370"/>
    </source>
</evidence>
<dbReference type="Gene3D" id="3.30.565.10">
    <property type="entry name" value="Histidine kinase-like ATPase, C-terminal domain"/>
    <property type="match status" value="1"/>
</dbReference>
<proteinExistence type="predicted"/>
<dbReference type="PANTHER" id="PTHR45436:SF5">
    <property type="entry name" value="SENSOR HISTIDINE KINASE TRCS"/>
    <property type="match status" value="1"/>
</dbReference>
<dbReference type="InterPro" id="IPR003661">
    <property type="entry name" value="HisK_dim/P_dom"/>
</dbReference>
<protein>
    <recommendedName>
        <fullName evidence="3">histidine kinase</fullName>
        <ecNumber evidence="3">2.7.13.3</ecNumber>
    </recommendedName>
</protein>
<keyword evidence="6 11" id="KW-0812">Transmembrane</keyword>
<dbReference type="EC" id="2.7.13.3" evidence="3"/>
<keyword evidence="7" id="KW-0418">Kinase</keyword>
<keyword evidence="9" id="KW-0902">Two-component regulatory system</keyword>
<dbReference type="Pfam" id="PF00512">
    <property type="entry name" value="HisKA"/>
    <property type="match status" value="1"/>
</dbReference>
<dbReference type="AlphaFoldDB" id="A0A6J7EIT7"/>
<feature type="transmembrane region" description="Helical" evidence="11">
    <location>
        <begin position="149"/>
        <end position="172"/>
    </location>
</feature>
<dbReference type="SMART" id="SM00387">
    <property type="entry name" value="HATPase_c"/>
    <property type="match status" value="1"/>
</dbReference>
<dbReference type="SUPFAM" id="SSF55874">
    <property type="entry name" value="ATPase domain of HSP90 chaperone/DNA topoisomerase II/histidine kinase"/>
    <property type="match status" value="1"/>
</dbReference>
<evidence type="ECO:0000256" key="3">
    <source>
        <dbReference type="ARBA" id="ARBA00012438"/>
    </source>
</evidence>
<feature type="domain" description="Histidine kinase" evidence="12">
    <location>
        <begin position="233"/>
        <end position="446"/>
    </location>
</feature>
<dbReference type="PROSITE" id="PS50885">
    <property type="entry name" value="HAMP"/>
    <property type="match status" value="1"/>
</dbReference>
<dbReference type="GO" id="GO:0000155">
    <property type="term" value="F:phosphorelay sensor kinase activity"/>
    <property type="evidence" value="ECO:0007669"/>
    <property type="project" value="InterPro"/>
</dbReference>
<reference evidence="14" key="1">
    <citation type="submission" date="2020-05" db="EMBL/GenBank/DDBJ databases">
        <authorList>
            <person name="Chiriac C."/>
            <person name="Salcher M."/>
            <person name="Ghai R."/>
            <person name="Kavagutti S V."/>
        </authorList>
    </citation>
    <scope>NUCLEOTIDE SEQUENCE</scope>
</reference>